<dbReference type="OrthoDB" id="2283785at2759"/>
<evidence type="ECO:0000313" key="2">
    <source>
        <dbReference type="EMBL" id="KXT17243.1"/>
    </source>
</evidence>
<dbReference type="STRING" id="113226.A0A139IR63"/>
<reference evidence="2 3" key="1">
    <citation type="submission" date="2015-07" db="EMBL/GenBank/DDBJ databases">
        <title>Comparative genomics of the Sigatoka disease complex on banana suggests a link between parallel evolutionary changes in Pseudocercospora fijiensis and Pseudocercospora eumusae and increased virulence on the banana host.</title>
        <authorList>
            <person name="Chang T.-C."/>
            <person name="Salvucci A."/>
            <person name="Crous P.W."/>
            <person name="Stergiopoulos I."/>
        </authorList>
    </citation>
    <scope>NUCLEOTIDE SEQUENCE [LARGE SCALE GENOMIC DNA]</scope>
    <source>
        <strain evidence="2 3">CBS 116634</strain>
    </source>
</reference>
<dbReference type="PANTHER" id="PTHR31904:SF1">
    <property type="entry name" value="BYPASS OF STOP CODON PROTEIN 5-RELATED"/>
    <property type="match status" value="1"/>
</dbReference>
<protein>
    <recommendedName>
        <fullName evidence="4">Arrestin-like N-terminal domain-containing protein</fullName>
    </recommendedName>
</protein>
<evidence type="ECO:0000313" key="3">
    <source>
        <dbReference type="Proteomes" id="UP000073492"/>
    </source>
</evidence>
<evidence type="ECO:0008006" key="4">
    <source>
        <dbReference type="Google" id="ProtNLM"/>
    </source>
</evidence>
<accession>A0A139IR63</accession>
<dbReference type="EMBL" id="LFZO01000023">
    <property type="protein sequence ID" value="KXT17243.1"/>
    <property type="molecule type" value="Genomic_DNA"/>
</dbReference>
<gene>
    <name evidence="2" type="ORF">AC579_5793</name>
</gene>
<keyword evidence="3" id="KW-1185">Reference proteome</keyword>
<dbReference type="Gene3D" id="2.60.40.640">
    <property type="match status" value="1"/>
</dbReference>
<proteinExistence type="predicted"/>
<dbReference type="InterPro" id="IPR039634">
    <property type="entry name" value="Bul1-like"/>
</dbReference>
<dbReference type="AlphaFoldDB" id="A0A139IR63"/>
<comment type="caution">
    <text evidence="2">The sequence shown here is derived from an EMBL/GenBank/DDBJ whole genome shotgun (WGS) entry which is preliminary data.</text>
</comment>
<sequence length="513" mass="56312">MSRLRNLYHAQKPDINISLNERRSTYTTLDRLTGLVSITAPVDIHFDALSIDFVGTSRTYVERLTTAAAISGRSEAFHQFLKLEQPFADLEACFPSGRIFKAGRTYNFHFEFAIPEQLLPRVCQHKIAHPMLRELHTCLPPTFGDKDADSKAEGTEKSIDDMVPDMASVRYGVFVKICKDKEQGDEIVRTTIGSKATRVRVIPAVPEAPPLDTSGSSEYTMRKARTVKKGLLKGKLGTLVMEAAQPPSLRLRPRRGSDSETSMATIMLRFDPLDEKSKPPSLGSLTSKLKVLTYFASTARQSLPSKQASLLDLSQGLHTEQLNLSSRCVANVEWQAHKASDELRRSDSVTSTSSLGTGETPQPSEAFTKGTYWTARIVVPINLPENKAFVPTFHSCLISRVYQLKLELGLPAAGLGGTMDLKIPFQISCQGSAGPLSPRRGSVESAVEGADISDDEQPPDFFEPRTIHIPSPEYQGQSRLGRAAPVVPRAPSVDAPPGYSYFAPSHTARVPVF</sequence>
<evidence type="ECO:0000256" key="1">
    <source>
        <dbReference type="SAM" id="MobiDB-lite"/>
    </source>
</evidence>
<feature type="region of interest" description="Disordered" evidence="1">
    <location>
        <begin position="340"/>
        <end position="366"/>
    </location>
</feature>
<dbReference type="PANTHER" id="PTHR31904">
    <property type="entry name" value="BYPASS OF STOP CODON PROTEIN 5-RELATED"/>
    <property type="match status" value="1"/>
</dbReference>
<feature type="compositionally biased region" description="Polar residues" evidence="1">
    <location>
        <begin position="348"/>
        <end position="365"/>
    </location>
</feature>
<name>A0A139IR63_9PEZI</name>
<organism evidence="2 3">
    <name type="scientific">Pseudocercospora musae</name>
    <dbReference type="NCBI Taxonomy" id="113226"/>
    <lineage>
        <taxon>Eukaryota</taxon>
        <taxon>Fungi</taxon>
        <taxon>Dikarya</taxon>
        <taxon>Ascomycota</taxon>
        <taxon>Pezizomycotina</taxon>
        <taxon>Dothideomycetes</taxon>
        <taxon>Dothideomycetidae</taxon>
        <taxon>Mycosphaerellales</taxon>
        <taxon>Mycosphaerellaceae</taxon>
        <taxon>Pseudocercospora</taxon>
    </lineage>
</organism>
<dbReference type="InterPro" id="IPR014752">
    <property type="entry name" value="Arrestin-like_C"/>
</dbReference>
<dbReference type="Proteomes" id="UP000073492">
    <property type="component" value="Unassembled WGS sequence"/>
</dbReference>